<feature type="transmembrane region" description="Helical" evidence="1">
    <location>
        <begin position="46"/>
        <end position="67"/>
    </location>
</feature>
<keyword evidence="3" id="KW-1185">Reference proteome</keyword>
<name>A0ABV6HN02_9SPHI</name>
<sequence>MIKKISWILFAALSIIIGLYPLQYFLIAGRVGILNSKPAWLLTDTFWNVAFYTHIILGGLALLIGWVQFSSKLRIKTPLLHRQVGKIYVGSVLLSSLAGFYIALFADEGPWTSFGFACLAVIWFYTTLRAYLTVKKKQFLTHQIMMVYSYASCFAAVTLRIWLPILISIIGNYRSAYIIVAWWCWLPNLFIAYLIVKGLKHKNEPDGLEPAETINR</sequence>
<feature type="transmembrane region" description="Helical" evidence="1">
    <location>
        <begin position="144"/>
        <end position="170"/>
    </location>
</feature>
<comment type="caution">
    <text evidence="2">The sequence shown here is derived from an EMBL/GenBank/DDBJ whole genome shotgun (WGS) entry which is preliminary data.</text>
</comment>
<keyword evidence="1" id="KW-0472">Membrane</keyword>
<feature type="transmembrane region" description="Helical" evidence="1">
    <location>
        <begin position="7"/>
        <end position="26"/>
    </location>
</feature>
<dbReference type="InterPro" id="IPR018750">
    <property type="entry name" value="DUF2306_membrane"/>
</dbReference>
<proteinExistence type="predicted"/>
<evidence type="ECO:0000256" key="1">
    <source>
        <dbReference type="SAM" id="Phobius"/>
    </source>
</evidence>
<accession>A0ABV6HN02</accession>
<keyword evidence="1" id="KW-0812">Transmembrane</keyword>
<gene>
    <name evidence="2" type="ORF">ACFFI0_18285</name>
</gene>
<protein>
    <submittedName>
        <fullName evidence="2">DUF2306 domain-containing protein</fullName>
    </submittedName>
</protein>
<feature type="transmembrane region" description="Helical" evidence="1">
    <location>
        <begin position="176"/>
        <end position="196"/>
    </location>
</feature>
<dbReference type="RefSeq" id="WP_013667673.1">
    <property type="nucleotide sequence ID" value="NZ_JBHLWO010000002.1"/>
</dbReference>
<keyword evidence="1" id="KW-1133">Transmembrane helix</keyword>
<evidence type="ECO:0000313" key="3">
    <source>
        <dbReference type="Proteomes" id="UP001589774"/>
    </source>
</evidence>
<dbReference type="Pfam" id="PF10067">
    <property type="entry name" value="DUF2306"/>
    <property type="match status" value="1"/>
</dbReference>
<dbReference type="EMBL" id="JBHLWO010000002">
    <property type="protein sequence ID" value="MFC0320281.1"/>
    <property type="molecule type" value="Genomic_DNA"/>
</dbReference>
<reference evidence="2 3" key="1">
    <citation type="submission" date="2024-09" db="EMBL/GenBank/DDBJ databases">
        <authorList>
            <person name="Sun Q."/>
            <person name="Mori K."/>
        </authorList>
    </citation>
    <scope>NUCLEOTIDE SEQUENCE [LARGE SCALE GENOMIC DNA]</scope>
    <source>
        <strain evidence="2 3">CCM 7765</strain>
    </source>
</reference>
<organism evidence="2 3">
    <name type="scientific">Olivibacter oleidegradans</name>
    <dbReference type="NCBI Taxonomy" id="760123"/>
    <lineage>
        <taxon>Bacteria</taxon>
        <taxon>Pseudomonadati</taxon>
        <taxon>Bacteroidota</taxon>
        <taxon>Sphingobacteriia</taxon>
        <taxon>Sphingobacteriales</taxon>
        <taxon>Sphingobacteriaceae</taxon>
        <taxon>Olivibacter</taxon>
    </lineage>
</organism>
<feature type="transmembrane region" description="Helical" evidence="1">
    <location>
        <begin position="111"/>
        <end position="132"/>
    </location>
</feature>
<dbReference type="Proteomes" id="UP001589774">
    <property type="component" value="Unassembled WGS sequence"/>
</dbReference>
<feature type="transmembrane region" description="Helical" evidence="1">
    <location>
        <begin position="87"/>
        <end position="105"/>
    </location>
</feature>
<evidence type="ECO:0000313" key="2">
    <source>
        <dbReference type="EMBL" id="MFC0320281.1"/>
    </source>
</evidence>